<feature type="transmembrane region" description="Helical" evidence="8">
    <location>
        <begin position="73"/>
        <end position="94"/>
    </location>
</feature>
<reference evidence="9 10" key="1">
    <citation type="submission" date="2022-11" db="EMBL/GenBank/DDBJ databases">
        <title>Haliovirga abyssi gen. nov., sp. nov., a mesophilic fermentative bacterium isolated from the Iheya North hydrothermal field and the proposal of Haliovirgaceae fam. nov.</title>
        <authorList>
            <person name="Miyazaki U."/>
            <person name="Tame A."/>
            <person name="Miyazaki J."/>
            <person name="Takai K."/>
            <person name="Sawayama S."/>
            <person name="Kitajima M."/>
            <person name="Okamoto A."/>
            <person name="Nakagawa S."/>
        </authorList>
    </citation>
    <scope>NUCLEOTIDE SEQUENCE [LARGE SCALE GENOMIC DNA]</scope>
    <source>
        <strain evidence="9 10">IC12</strain>
    </source>
</reference>
<sequence>MELSKLFAIIIGSIFINNFIFSRFLGLCPFMGVSKKISSSVGMGMAVTFVMTLASSVTWVVYEYLLKPFNLEYLQIIAFILIIASLVQFVEMVIQKTSPNLYKALGVFLPLITTNCAVLGVAILNIQEKYNFIETTVNGFAAAVGFTMALLLLAGVRERLDYADVPKAFQGIAIAFISAGLLALAFMGFSGMKI</sequence>
<dbReference type="PIRSF" id="PIRSF006102">
    <property type="entry name" value="NQR_DE"/>
    <property type="match status" value="1"/>
</dbReference>
<feature type="transmembrane region" description="Helical" evidence="8">
    <location>
        <begin position="168"/>
        <end position="189"/>
    </location>
</feature>
<evidence type="ECO:0000256" key="8">
    <source>
        <dbReference type="HAMAP-Rule" id="MF_00459"/>
    </source>
</evidence>
<evidence type="ECO:0000256" key="6">
    <source>
        <dbReference type="ARBA" id="ARBA00022989"/>
    </source>
</evidence>
<dbReference type="HAMAP" id="MF_00459">
    <property type="entry name" value="RsxA_RnfA"/>
    <property type="match status" value="1"/>
</dbReference>
<gene>
    <name evidence="8" type="primary">rnfA</name>
    <name evidence="9" type="ORF">HLVA_02680</name>
</gene>
<dbReference type="AlphaFoldDB" id="A0AAU9D151"/>
<name>A0AAU9D151_9FUSO</name>
<evidence type="ECO:0000256" key="1">
    <source>
        <dbReference type="ARBA" id="ARBA00004127"/>
    </source>
</evidence>
<dbReference type="KEGG" id="haby:HLVA_02680"/>
<evidence type="ECO:0000256" key="3">
    <source>
        <dbReference type="ARBA" id="ARBA00022692"/>
    </source>
</evidence>
<dbReference type="Pfam" id="PF02508">
    <property type="entry name" value="Rnf-Nqr"/>
    <property type="match status" value="1"/>
</dbReference>
<feature type="transmembrane region" description="Helical" evidence="8">
    <location>
        <begin position="6"/>
        <end position="28"/>
    </location>
</feature>
<comment type="subunit">
    <text evidence="8">The complex is composed of six subunits: RnfA, RnfB, RnfC, RnfD, RnfE and RnfG.</text>
</comment>
<feature type="transmembrane region" description="Helical" evidence="8">
    <location>
        <begin position="101"/>
        <end position="124"/>
    </location>
</feature>
<evidence type="ECO:0000313" key="9">
    <source>
        <dbReference type="EMBL" id="BDU49699.1"/>
    </source>
</evidence>
<dbReference type="GO" id="GO:0022900">
    <property type="term" value="P:electron transport chain"/>
    <property type="evidence" value="ECO:0007669"/>
    <property type="project" value="UniProtKB-UniRule"/>
</dbReference>
<keyword evidence="2 8" id="KW-0813">Transport</keyword>
<evidence type="ECO:0000256" key="5">
    <source>
        <dbReference type="ARBA" id="ARBA00022982"/>
    </source>
</evidence>
<dbReference type="InterPro" id="IPR003667">
    <property type="entry name" value="NqrDE/RnfAE"/>
</dbReference>
<feature type="transmembrane region" description="Helical" evidence="8">
    <location>
        <begin position="40"/>
        <end position="61"/>
    </location>
</feature>
<dbReference type="InterPro" id="IPR011293">
    <property type="entry name" value="Ion_transpt_RnfA/RsxA"/>
</dbReference>
<keyword evidence="3 8" id="KW-0812">Transmembrane</keyword>
<evidence type="ECO:0000313" key="10">
    <source>
        <dbReference type="Proteomes" id="UP001321582"/>
    </source>
</evidence>
<organism evidence="9 10">
    <name type="scientific">Haliovirga abyssi</name>
    <dbReference type="NCBI Taxonomy" id="2996794"/>
    <lineage>
        <taxon>Bacteria</taxon>
        <taxon>Fusobacteriati</taxon>
        <taxon>Fusobacteriota</taxon>
        <taxon>Fusobacteriia</taxon>
        <taxon>Fusobacteriales</taxon>
        <taxon>Haliovirgaceae</taxon>
        <taxon>Haliovirga</taxon>
    </lineage>
</organism>
<dbReference type="EMBL" id="AP027059">
    <property type="protein sequence ID" value="BDU49699.1"/>
    <property type="molecule type" value="Genomic_DNA"/>
</dbReference>
<keyword evidence="6 8" id="KW-1133">Transmembrane helix</keyword>
<keyword evidence="7 8" id="KW-0472">Membrane</keyword>
<protein>
    <recommendedName>
        <fullName evidence="8">Ion-translocating oxidoreductase complex subunit A</fullName>
        <ecNumber evidence="8">7.-.-.-</ecNumber>
    </recommendedName>
    <alternativeName>
        <fullName evidence="8">Rnf electron transport complex subunit A</fullName>
    </alternativeName>
</protein>
<evidence type="ECO:0000256" key="7">
    <source>
        <dbReference type="ARBA" id="ARBA00023136"/>
    </source>
</evidence>
<feature type="transmembrane region" description="Helical" evidence="8">
    <location>
        <begin position="136"/>
        <end position="156"/>
    </location>
</feature>
<comment type="similarity">
    <text evidence="8">Belongs to the NqrDE/RnfAE family.</text>
</comment>
<keyword evidence="4 8" id="KW-1278">Translocase</keyword>
<keyword evidence="10" id="KW-1185">Reference proteome</keyword>
<dbReference type="NCBIfam" id="TIGR01943">
    <property type="entry name" value="rnfA"/>
    <property type="match status" value="1"/>
</dbReference>
<evidence type="ECO:0000256" key="4">
    <source>
        <dbReference type="ARBA" id="ARBA00022967"/>
    </source>
</evidence>
<comment type="function">
    <text evidence="8">Part of a membrane-bound complex that couples electron transfer with translocation of ions across the membrane.</text>
</comment>
<dbReference type="GO" id="GO:0012505">
    <property type="term" value="C:endomembrane system"/>
    <property type="evidence" value="ECO:0007669"/>
    <property type="project" value="UniProtKB-SubCell"/>
</dbReference>
<keyword evidence="8" id="KW-1003">Cell membrane</keyword>
<keyword evidence="5 8" id="KW-0249">Electron transport</keyword>
<evidence type="ECO:0000256" key="2">
    <source>
        <dbReference type="ARBA" id="ARBA00022448"/>
    </source>
</evidence>
<dbReference type="Proteomes" id="UP001321582">
    <property type="component" value="Chromosome"/>
</dbReference>
<proteinExistence type="inferred from homology"/>
<accession>A0AAU9D151</accession>
<dbReference type="EC" id="7.-.-.-" evidence="8"/>
<dbReference type="InterPro" id="IPR050133">
    <property type="entry name" value="NqrDE/RnfAE_oxidrdctase"/>
</dbReference>
<dbReference type="GO" id="GO:0005886">
    <property type="term" value="C:plasma membrane"/>
    <property type="evidence" value="ECO:0007669"/>
    <property type="project" value="UniProtKB-SubCell"/>
</dbReference>
<dbReference type="PANTHER" id="PTHR30335">
    <property type="entry name" value="INTEGRAL MEMBRANE PROTEIN OF SOXR-REDUCING COMPLEX"/>
    <property type="match status" value="1"/>
</dbReference>
<dbReference type="NCBIfam" id="NF003481">
    <property type="entry name" value="PRK05151.1"/>
    <property type="match status" value="1"/>
</dbReference>
<dbReference type="PANTHER" id="PTHR30335:SF0">
    <property type="entry name" value="ION-TRANSLOCATING OXIDOREDUCTASE COMPLEX SUBUNIT A"/>
    <property type="match status" value="1"/>
</dbReference>
<dbReference type="RefSeq" id="WP_307904645.1">
    <property type="nucleotide sequence ID" value="NZ_AP027059.1"/>
</dbReference>
<comment type="subcellular location">
    <subcellularLocation>
        <location evidence="8">Cell membrane</location>
        <topology evidence="8">Multi-pass membrane protein</topology>
    </subcellularLocation>
    <subcellularLocation>
        <location evidence="1">Endomembrane system</location>
        <topology evidence="1">Multi-pass membrane protein</topology>
    </subcellularLocation>
</comment>